<keyword evidence="2 5" id="KW-0808">Transferase</keyword>
<keyword evidence="1" id="KW-0328">Glycosyltransferase</keyword>
<dbReference type="PANTHER" id="PTHR12526">
    <property type="entry name" value="GLYCOSYLTRANSFERASE"/>
    <property type="match status" value="1"/>
</dbReference>
<evidence type="ECO:0000256" key="1">
    <source>
        <dbReference type="ARBA" id="ARBA00022676"/>
    </source>
</evidence>
<feature type="domain" description="Glycosyltransferase subfamily 4-like N-terminal" evidence="4">
    <location>
        <begin position="91"/>
        <end position="233"/>
    </location>
</feature>
<dbReference type="OrthoDB" id="9790710at2"/>
<gene>
    <name evidence="5" type="ORF">SAMN06296378_0446</name>
</gene>
<keyword evidence="6" id="KW-1185">Reference proteome</keyword>
<reference evidence="5 6" key="1">
    <citation type="submission" date="2017-09" db="EMBL/GenBank/DDBJ databases">
        <authorList>
            <person name="Ehlers B."/>
            <person name="Leendertz F.H."/>
        </authorList>
    </citation>
    <scope>NUCLEOTIDE SEQUENCE [LARGE SCALE GENOMIC DNA]</scope>
    <source>
        <strain evidence="5 6">CGMCC 1.05381</strain>
    </source>
</reference>
<dbReference type="InterPro" id="IPR028098">
    <property type="entry name" value="Glyco_trans_4-like_N"/>
</dbReference>
<evidence type="ECO:0000256" key="2">
    <source>
        <dbReference type="ARBA" id="ARBA00022679"/>
    </source>
</evidence>
<proteinExistence type="predicted"/>
<dbReference type="SUPFAM" id="SSF53756">
    <property type="entry name" value="UDP-Glycosyltransferase/glycogen phosphorylase"/>
    <property type="match status" value="1"/>
</dbReference>
<dbReference type="Pfam" id="PF00534">
    <property type="entry name" value="Glycos_transf_1"/>
    <property type="match status" value="1"/>
</dbReference>
<organism evidence="5 6">
    <name type="scientific">Salinibacterium xinjiangense</name>
    <dbReference type="NCBI Taxonomy" id="386302"/>
    <lineage>
        <taxon>Bacteria</taxon>
        <taxon>Bacillati</taxon>
        <taxon>Actinomycetota</taxon>
        <taxon>Actinomycetes</taxon>
        <taxon>Micrococcales</taxon>
        <taxon>Microbacteriaceae</taxon>
        <taxon>Salinibacterium</taxon>
    </lineage>
</organism>
<accession>A0A2C8YQA8</accession>
<evidence type="ECO:0000259" key="3">
    <source>
        <dbReference type="Pfam" id="PF00534"/>
    </source>
</evidence>
<dbReference type="EMBL" id="OCST01000001">
    <property type="protein sequence ID" value="SOE52702.1"/>
    <property type="molecule type" value="Genomic_DNA"/>
</dbReference>
<evidence type="ECO:0000313" key="5">
    <source>
        <dbReference type="EMBL" id="SOE52702.1"/>
    </source>
</evidence>
<dbReference type="AlphaFoldDB" id="A0A2C8YQA8"/>
<evidence type="ECO:0000313" key="6">
    <source>
        <dbReference type="Proteomes" id="UP000219440"/>
    </source>
</evidence>
<dbReference type="Pfam" id="PF13439">
    <property type="entry name" value="Glyco_transf_4"/>
    <property type="match status" value="1"/>
</dbReference>
<dbReference type="InterPro" id="IPR001296">
    <property type="entry name" value="Glyco_trans_1"/>
</dbReference>
<evidence type="ECO:0000259" key="4">
    <source>
        <dbReference type="Pfam" id="PF13439"/>
    </source>
</evidence>
<dbReference type="Gene3D" id="3.40.50.2000">
    <property type="entry name" value="Glycogen Phosphorylase B"/>
    <property type="match status" value="2"/>
</dbReference>
<dbReference type="Proteomes" id="UP000219440">
    <property type="component" value="Unassembled WGS sequence"/>
</dbReference>
<name>A0A2C8YQA8_9MICO</name>
<feature type="domain" description="Glycosyl transferase family 1" evidence="3">
    <location>
        <begin position="258"/>
        <end position="399"/>
    </location>
</feature>
<dbReference type="RefSeq" id="WP_097059582.1">
    <property type="nucleotide sequence ID" value="NZ_BMLC01000002.1"/>
</dbReference>
<protein>
    <submittedName>
        <fullName evidence="5">Glycosyltransferase involved in cell wall bisynthesis</fullName>
    </submittedName>
</protein>
<dbReference type="GO" id="GO:0016757">
    <property type="term" value="F:glycosyltransferase activity"/>
    <property type="evidence" value="ECO:0007669"/>
    <property type="project" value="UniProtKB-KW"/>
</dbReference>
<sequence length="475" mass="50314">MMRREVSRWARLGARLQMLVFQAVTVVVDAGSPAVRFGIGHAVRRRLLERQLVTFTAAPDPDSAASVPRPRQKRHTTRPLVALVTRTLGTGGVEAIVATLAQGLPGHGLDCVVLCERGGPTADVLRDRGVIVVEARDLGSANSALAEMGHIMVAQLHNAPDHLIAACMERRIPIVPVIHTTDINLTAADWEGQGDLFDRSASVIAVSETVRAFSEHCLSRRPQRAVTVVPNGVAVGATRNAEAARAHLGDALGTEIGETTVIACLARYDIQKNIPGLVGAFLDMAAAGHDALLVVAGPVEDWLEYAHADAIRRAHPLSGRVHLLGSSSSPHILDAADAFVLDSFFEGWPVAASEAAMAGLPLVLSDVGGALELVGDRGDRGLMCRNPAADPAATTLAQIRAARRRAVQSNRIELATALGVICQNISVWRARREQLAADASVWLGADTMVARHASLLQGVGAAATQSLRTPRGTHR</sequence>